<dbReference type="EMBL" id="CP066167">
    <property type="protein sequence ID" value="QQD17252.1"/>
    <property type="molecule type" value="Genomic_DNA"/>
</dbReference>
<gene>
    <name evidence="1" type="ORF">I6N98_12865</name>
</gene>
<dbReference type="Pfam" id="PF03662">
    <property type="entry name" value="Glyco_hydro_79n"/>
    <property type="match status" value="1"/>
</dbReference>
<name>A0A7T4QZ13_9GAMM</name>
<dbReference type="AlphaFoldDB" id="A0A7T4QZ13"/>
<protein>
    <recommendedName>
        <fullName evidence="3">Glycosyl hydrolase family 79</fullName>
    </recommendedName>
</protein>
<dbReference type="Gene3D" id="3.20.20.80">
    <property type="entry name" value="Glycosidases"/>
    <property type="match status" value="1"/>
</dbReference>
<accession>A0A7T4QZ13</accession>
<dbReference type="SUPFAM" id="SSF51445">
    <property type="entry name" value="(Trans)glycosidases"/>
    <property type="match status" value="1"/>
</dbReference>
<evidence type="ECO:0000313" key="2">
    <source>
        <dbReference type="Proteomes" id="UP000596063"/>
    </source>
</evidence>
<dbReference type="PANTHER" id="PTHR46145:SF4">
    <property type="entry name" value="HEPARANASE"/>
    <property type="match status" value="1"/>
</dbReference>
<dbReference type="Proteomes" id="UP000596063">
    <property type="component" value="Chromosome"/>
</dbReference>
<evidence type="ECO:0008006" key="3">
    <source>
        <dbReference type="Google" id="ProtNLM"/>
    </source>
</evidence>
<dbReference type="InterPro" id="IPR005199">
    <property type="entry name" value="Glyco_hydro_79"/>
</dbReference>
<dbReference type="KEGG" id="snan:I6N98_12865"/>
<dbReference type="GO" id="GO:0016798">
    <property type="term" value="F:hydrolase activity, acting on glycosyl bonds"/>
    <property type="evidence" value="ECO:0007669"/>
    <property type="project" value="InterPro"/>
</dbReference>
<dbReference type="PANTHER" id="PTHR46145">
    <property type="entry name" value="HEPARANASE"/>
    <property type="match status" value="1"/>
</dbReference>
<proteinExistence type="predicted"/>
<dbReference type="GO" id="GO:0016020">
    <property type="term" value="C:membrane"/>
    <property type="evidence" value="ECO:0007669"/>
    <property type="project" value="InterPro"/>
</dbReference>
<keyword evidence="2" id="KW-1185">Reference proteome</keyword>
<reference evidence="1 2" key="1">
    <citation type="submission" date="2020-12" db="EMBL/GenBank/DDBJ databases">
        <authorList>
            <person name="Shan Y."/>
        </authorList>
    </citation>
    <scope>NUCLEOTIDE SEQUENCE [LARGE SCALE GENOMIC DNA]</scope>
    <source>
        <strain evidence="2">csc3.9</strain>
    </source>
</reference>
<sequence>MTNIPLVRTVDERYQSFQIGMSHLTGGETWRTYDDSKGEGEVGQAEQFEAVREARSPANLAHPRLRTLAGALGPFYVRFGGTTTNAVYFQNNDEPRLETPPKGFLTVLTRKSWKGALEFAEAVDAKIVTGFTVSDGVRDEDGTWTPRHAAPWLNYTHSEGGAIYAAELFNEPNAPEPGRMPEGESAKHYARDFAIFSQFMAKHAPDVKLAGPGVATLGVPVKVPSLEHTSPEQYMTANPRPNFDIVSYHFYGAIAERCAPPDSPAGVSADQALTESWLARPDQKFQEHKSLRDTYAANAPIWLTETGAAACGGTRWQPTFLDSFRYLDTLARLAKQGLDAIITHALISGSNGIIDEKTFQPNASYWAALLWRRLMGTRILDAGSGSDGLHIYAHCQRNNTGGVTVLAINLQKTEAKLSLSGYPHHYALTARELNSKTVMLNNRALLLDQHDSLPAINGVERKTKQVSLSPSSINFLVIPEAANPACQ</sequence>
<dbReference type="InterPro" id="IPR017853">
    <property type="entry name" value="GH"/>
</dbReference>
<evidence type="ECO:0000313" key="1">
    <source>
        <dbReference type="EMBL" id="QQD17252.1"/>
    </source>
</evidence>
<dbReference type="RefSeq" id="WP_198568754.1">
    <property type="nucleotide sequence ID" value="NZ_CP066167.1"/>
</dbReference>
<organism evidence="1 2">
    <name type="scientific">Spongiibacter nanhainus</name>
    <dbReference type="NCBI Taxonomy" id="2794344"/>
    <lineage>
        <taxon>Bacteria</taxon>
        <taxon>Pseudomonadati</taxon>
        <taxon>Pseudomonadota</taxon>
        <taxon>Gammaproteobacteria</taxon>
        <taxon>Cellvibrionales</taxon>
        <taxon>Spongiibacteraceae</taxon>
        <taxon>Spongiibacter</taxon>
    </lineage>
</organism>